<protein>
    <recommendedName>
        <fullName evidence="1">DOD-type homing endonuclease domain-containing protein</fullName>
    </recommendedName>
</protein>
<dbReference type="KEGG" id="vg:54990065"/>
<keyword evidence="3" id="KW-1185">Reference proteome</keyword>
<accession>A0A2P1MY21</accession>
<feature type="domain" description="DOD-type homing endonuclease" evidence="1">
    <location>
        <begin position="127"/>
        <end position="263"/>
    </location>
</feature>
<dbReference type="GO" id="GO:0004519">
    <property type="term" value="F:endonuclease activity"/>
    <property type="evidence" value="ECO:0007669"/>
    <property type="project" value="InterPro"/>
</dbReference>
<dbReference type="PROSITE" id="PS50819">
    <property type="entry name" value="INTEIN_ENDONUCLEASE"/>
    <property type="match status" value="1"/>
</dbReference>
<evidence type="ECO:0000313" key="2">
    <source>
        <dbReference type="EMBL" id="AVP40458.1"/>
    </source>
</evidence>
<dbReference type="InterPro" id="IPR004860">
    <property type="entry name" value="LAGLIDADG_dom"/>
</dbReference>
<dbReference type="Proteomes" id="UP000241797">
    <property type="component" value="Segment"/>
</dbReference>
<sequence>MVKRVWTNEEKQDIVKSFQEGKTFKELQDKYNAHYFTIKKVLEEVDVKTNNKRRWTEQQKKDIVRMYTEESKTIEDIKKKYTTHAREISKILRENNIDTSYYMNRSINRNINRDYFESIDTEEKAYLLGILMADGCVREKRTGQLYLSLELIDREIIEFIKKELNLESKIKISNRKRVYIKNEKTTYTISVTDEKLCSDLSKYGIVPNKTVVTERLVQNIPFDLRKHYLRGLFDGDGSIGYYNNRWFISLINNHSKLLEDVGLWIEELLGFKCPKVSKNSTSNKITYSGKKAKEIMKLLYQNNNISINRKQKLADQAVQDIV</sequence>
<dbReference type="GeneID" id="54990065"/>
<dbReference type="Pfam" id="PF14528">
    <property type="entry name" value="LAGLIDADG_3"/>
    <property type="match status" value="2"/>
</dbReference>
<evidence type="ECO:0000259" key="1">
    <source>
        <dbReference type="PROSITE" id="PS50819"/>
    </source>
</evidence>
<dbReference type="InterPro" id="IPR004042">
    <property type="entry name" value="Intein_endonuc_central"/>
</dbReference>
<evidence type="ECO:0000313" key="3">
    <source>
        <dbReference type="Proteomes" id="UP000241797"/>
    </source>
</evidence>
<dbReference type="SUPFAM" id="SSF55608">
    <property type="entry name" value="Homing endonucleases"/>
    <property type="match status" value="2"/>
</dbReference>
<dbReference type="InterPro" id="IPR027434">
    <property type="entry name" value="Homing_endonucl"/>
</dbReference>
<reference evidence="2 3" key="1">
    <citation type="submission" date="2018-03" db="EMBL/GenBank/DDBJ databases">
        <title>Isolation, the biological characteristics and genomics of two new strains of lysate Staphylococcus aureus phage.</title>
        <authorList>
            <person name="Jin X."/>
            <person name="Zhang C."/>
        </authorList>
    </citation>
    <scope>NUCLEOTIDE SEQUENCE [LARGE SCALE GENOMIC DNA]</scope>
</reference>
<name>A0A2P1MY21_9CAUD</name>
<organism evidence="2 3">
    <name type="scientific">Staphylococcus phage phiSA_BS1</name>
    <dbReference type="NCBI Taxonomy" id="2126734"/>
    <lineage>
        <taxon>Viruses</taxon>
        <taxon>Duplodnaviria</taxon>
        <taxon>Heunggongvirae</taxon>
        <taxon>Uroviricota</taxon>
        <taxon>Caudoviricetes</taxon>
        <taxon>Herelleviridae</taxon>
        <taxon>Twortvirinae</taxon>
        <taxon>Baoshanvirus</taxon>
        <taxon>Baoshanvirus BS1</taxon>
    </lineage>
</organism>
<dbReference type="Gene3D" id="3.10.28.10">
    <property type="entry name" value="Homing endonucleases"/>
    <property type="match status" value="1"/>
</dbReference>
<dbReference type="RefSeq" id="YP_009799576.1">
    <property type="nucleotide sequence ID" value="NC_047945.1"/>
</dbReference>
<dbReference type="EMBL" id="MH078572">
    <property type="protein sequence ID" value="AVP40458.1"/>
    <property type="molecule type" value="Genomic_DNA"/>
</dbReference>
<proteinExistence type="predicted"/>